<accession>A0A915IIQ4</accession>
<proteinExistence type="predicted"/>
<sequence>MQDKPIIQQTIKLLKSSTADAPDSMIKFNQGRSCQKLWRSCFCIDLNKKSRHTLIKEICSKNNLDEFNKSK</sequence>
<protein>
    <submittedName>
        <fullName evidence="2">Ovule protein</fullName>
    </submittedName>
</protein>
<dbReference type="WBParaSite" id="nRc.2.0.1.t14057-RA">
    <property type="protein sequence ID" value="nRc.2.0.1.t14057-RA"/>
    <property type="gene ID" value="nRc.2.0.1.g14057"/>
</dbReference>
<dbReference type="AlphaFoldDB" id="A0A915IIQ4"/>
<organism evidence="1 2">
    <name type="scientific">Romanomermis culicivorax</name>
    <name type="common">Nematode worm</name>
    <dbReference type="NCBI Taxonomy" id="13658"/>
    <lineage>
        <taxon>Eukaryota</taxon>
        <taxon>Metazoa</taxon>
        <taxon>Ecdysozoa</taxon>
        <taxon>Nematoda</taxon>
        <taxon>Enoplea</taxon>
        <taxon>Dorylaimia</taxon>
        <taxon>Mermithida</taxon>
        <taxon>Mermithoidea</taxon>
        <taxon>Mermithidae</taxon>
        <taxon>Romanomermis</taxon>
    </lineage>
</organism>
<evidence type="ECO:0000313" key="2">
    <source>
        <dbReference type="WBParaSite" id="nRc.2.0.1.t14057-RA"/>
    </source>
</evidence>
<reference evidence="2" key="1">
    <citation type="submission" date="2022-11" db="UniProtKB">
        <authorList>
            <consortium name="WormBaseParasite"/>
        </authorList>
    </citation>
    <scope>IDENTIFICATION</scope>
</reference>
<keyword evidence="1" id="KW-1185">Reference proteome</keyword>
<evidence type="ECO:0000313" key="1">
    <source>
        <dbReference type="Proteomes" id="UP000887565"/>
    </source>
</evidence>
<name>A0A915IIQ4_ROMCU</name>
<dbReference type="Proteomes" id="UP000887565">
    <property type="component" value="Unplaced"/>
</dbReference>